<keyword evidence="4 5" id="KW-0720">Serine protease</keyword>
<organism evidence="9 10">
    <name type="scientific">Methanothrix thermoacetophila (strain DSM 6194 / JCM 14653 / NBRC 101360 / PT)</name>
    <name type="common">Methanosaeta thermophila</name>
    <dbReference type="NCBI Taxonomy" id="349307"/>
    <lineage>
        <taxon>Archaea</taxon>
        <taxon>Methanobacteriati</taxon>
        <taxon>Methanobacteriota</taxon>
        <taxon>Stenosarchaea group</taxon>
        <taxon>Methanomicrobia</taxon>
        <taxon>Methanotrichales</taxon>
        <taxon>Methanotrichaceae</taxon>
        <taxon>Methanothrix</taxon>
    </lineage>
</organism>
<dbReference type="CDD" id="cd07487">
    <property type="entry name" value="Peptidases_S8_1"/>
    <property type="match status" value="1"/>
</dbReference>
<feature type="active site" description="Charge relay system" evidence="5">
    <location>
        <position position="178"/>
    </location>
</feature>
<feature type="active site" description="Charge relay system" evidence="5">
    <location>
        <position position="344"/>
    </location>
</feature>
<evidence type="ECO:0000313" key="10">
    <source>
        <dbReference type="Proteomes" id="UP000000674"/>
    </source>
</evidence>
<protein>
    <submittedName>
        <fullName evidence="9">Peptidase S8 and S53, subtilisin, kexin, sedolisin</fullName>
    </submittedName>
</protein>
<gene>
    <name evidence="9" type="ordered locus">Mthe_1275</name>
</gene>
<evidence type="ECO:0000259" key="8">
    <source>
        <dbReference type="Pfam" id="PF00082"/>
    </source>
</evidence>
<dbReference type="HOGENOM" id="CLU_533840_0_0_2"/>
<dbReference type="GO" id="GO:0004252">
    <property type="term" value="F:serine-type endopeptidase activity"/>
    <property type="evidence" value="ECO:0007669"/>
    <property type="project" value="UniProtKB-UniRule"/>
</dbReference>
<name>A0B8M9_METTP</name>
<comment type="similarity">
    <text evidence="1 5 6">Belongs to the peptidase S8 family.</text>
</comment>
<feature type="domain" description="Peptidase S8/S53" evidence="8">
    <location>
        <begin position="126"/>
        <end position="392"/>
    </location>
</feature>
<dbReference type="GO" id="GO:0006508">
    <property type="term" value="P:proteolysis"/>
    <property type="evidence" value="ECO:0007669"/>
    <property type="project" value="UniProtKB-KW"/>
</dbReference>
<dbReference type="KEGG" id="mtp:Mthe_1275"/>
<feature type="active site" description="Charge relay system" evidence="5">
    <location>
        <position position="135"/>
    </location>
</feature>
<dbReference type="InterPro" id="IPR015500">
    <property type="entry name" value="Peptidase_S8_subtilisin-rel"/>
</dbReference>
<dbReference type="InterPro" id="IPR036852">
    <property type="entry name" value="Peptidase_S8/S53_dom_sf"/>
</dbReference>
<accession>A0B8M9</accession>
<dbReference type="AlphaFoldDB" id="A0B8M9"/>
<dbReference type="InterPro" id="IPR023828">
    <property type="entry name" value="Peptidase_S8_Ser-AS"/>
</dbReference>
<dbReference type="STRING" id="349307.Mthe_1275"/>
<evidence type="ECO:0000256" key="4">
    <source>
        <dbReference type="ARBA" id="ARBA00022825"/>
    </source>
</evidence>
<dbReference type="PRINTS" id="PR00723">
    <property type="entry name" value="SUBTILISIN"/>
</dbReference>
<dbReference type="InterPro" id="IPR023827">
    <property type="entry name" value="Peptidase_S8_Asp-AS"/>
</dbReference>
<dbReference type="Pfam" id="PF00082">
    <property type="entry name" value="Peptidase_S8"/>
    <property type="match status" value="1"/>
</dbReference>
<dbReference type="PROSITE" id="PS00136">
    <property type="entry name" value="SUBTILASE_ASP"/>
    <property type="match status" value="1"/>
</dbReference>
<keyword evidence="10" id="KW-1185">Reference proteome</keyword>
<reference evidence="9 10" key="1">
    <citation type="submission" date="2006-10" db="EMBL/GenBank/DDBJ databases">
        <title>Complete sequence of Methanosaeta thermophila PT.</title>
        <authorList>
            <consortium name="US DOE Joint Genome Institute"/>
            <person name="Copeland A."/>
            <person name="Lucas S."/>
            <person name="Lapidus A."/>
            <person name="Barry K."/>
            <person name="Detter J.C."/>
            <person name="Glavina del Rio T."/>
            <person name="Hammon N."/>
            <person name="Israni S."/>
            <person name="Pitluck S."/>
            <person name="Chain P."/>
            <person name="Malfatti S."/>
            <person name="Shin M."/>
            <person name="Vergez L."/>
            <person name="Schmutz J."/>
            <person name="Larimer F."/>
            <person name="Land M."/>
            <person name="Hauser L."/>
            <person name="Kyrpides N."/>
            <person name="Kim E."/>
            <person name="Smith K.S."/>
            <person name="Ingram-Smith C."/>
            <person name="Richardson P."/>
        </authorList>
    </citation>
    <scope>NUCLEOTIDE SEQUENCE [LARGE SCALE GENOMIC DNA]</scope>
    <source>
        <strain evidence="10">DSM 6194 / JCM 14653 / NBRC 101360 / PT</strain>
    </source>
</reference>
<dbReference type="InterPro" id="IPR022398">
    <property type="entry name" value="Peptidase_S8_His-AS"/>
</dbReference>
<evidence type="ECO:0000313" key="9">
    <source>
        <dbReference type="EMBL" id="ABK15053.1"/>
    </source>
</evidence>
<keyword evidence="2 5" id="KW-0645">Protease</keyword>
<dbReference type="InterPro" id="IPR000209">
    <property type="entry name" value="Peptidase_S8/S53_dom"/>
</dbReference>
<dbReference type="Proteomes" id="UP000000674">
    <property type="component" value="Chromosome"/>
</dbReference>
<proteinExistence type="inferred from homology"/>
<dbReference type="PANTHER" id="PTHR43806:SF65">
    <property type="entry name" value="SERINE PROTEASE APRX"/>
    <property type="match status" value="1"/>
</dbReference>
<dbReference type="EMBL" id="CP000477">
    <property type="protein sequence ID" value="ABK15053.1"/>
    <property type="molecule type" value="Genomic_DNA"/>
</dbReference>
<evidence type="ECO:0000256" key="7">
    <source>
        <dbReference type="SAM" id="MobiDB-lite"/>
    </source>
</evidence>
<dbReference type="SUPFAM" id="SSF52743">
    <property type="entry name" value="Subtilisin-like"/>
    <property type="match status" value="1"/>
</dbReference>
<keyword evidence="3 5" id="KW-0378">Hydrolase</keyword>
<sequence>MDRAGNAAVTPCRSLRVLDPQDLNANRIEDSLESLGPEETRVIVLHDDNVTDTAGEKLHTLDILKGSAMLVPGNKIPELARLKGVRGIYRDQKLRVLGGSCGTEQAGSGLPGSPENPRRATTGLTGNGVTVALIDTGVDAEHDSLDDLDDDPATYDPKIVAFVDMVNGLEKPYDDNGHGTHCASLISGTKGMGVAPGSRLAVLKVMDRDGSCYLSDALSALDWCAKNKDTYGIRVISFSVGGERSSERPTLLDEACNKMVEDGIVVVVAAGNSGPSPSSIVIPGEAEEVITVGAIDSRGKIFERSSRGPTSDGRIKPDIVTIGVDVPSALAGTKDDESCMSGTSMAVPQVAGAVALLLEGFGNLSPADVKRVLLRSADDLGDTGADNTFGWGAMNISRALTYLREDPEMVAGPELKSVDLSSNEANVGDLVVIEALVAGEVEEVTSTISGAEKVAEIPMVDFDLNSIYTTFWETGLWKPGDYTINVELRGRYGERISRSIPFRLNPRRG</sequence>
<dbReference type="InterPro" id="IPR050131">
    <property type="entry name" value="Peptidase_S8_subtilisin-like"/>
</dbReference>
<evidence type="ECO:0000256" key="5">
    <source>
        <dbReference type="PROSITE-ProRule" id="PRU01240"/>
    </source>
</evidence>
<evidence type="ECO:0000256" key="6">
    <source>
        <dbReference type="RuleBase" id="RU003355"/>
    </source>
</evidence>
<dbReference type="PANTHER" id="PTHR43806">
    <property type="entry name" value="PEPTIDASE S8"/>
    <property type="match status" value="1"/>
</dbReference>
<dbReference type="PROSITE" id="PS00138">
    <property type="entry name" value="SUBTILASE_SER"/>
    <property type="match status" value="1"/>
</dbReference>
<dbReference type="PROSITE" id="PS00137">
    <property type="entry name" value="SUBTILASE_HIS"/>
    <property type="match status" value="1"/>
</dbReference>
<evidence type="ECO:0000256" key="3">
    <source>
        <dbReference type="ARBA" id="ARBA00022801"/>
    </source>
</evidence>
<evidence type="ECO:0000256" key="1">
    <source>
        <dbReference type="ARBA" id="ARBA00011073"/>
    </source>
</evidence>
<dbReference type="Gene3D" id="3.40.50.200">
    <property type="entry name" value="Peptidase S8/S53 domain"/>
    <property type="match status" value="1"/>
</dbReference>
<feature type="region of interest" description="Disordered" evidence="7">
    <location>
        <begin position="100"/>
        <end position="124"/>
    </location>
</feature>
<evidence type="ECO:0000256" key="2">
    <source>
        <dbReference type="ARBA" id="ARBA00022670"/>
    </source>
</evidence>
<dbReference type="PROSITE" id="PS51892">
    <property type="entry name" value="SUBTILASE"/>
    <property type="match status" value="1"/>
</dbReference>